<organism evidence="1 2">
    <name type="scientific">Candidatus Jettenia ecosi</name>
    <dbReference type="NCBI Taxonomy" id="2494326"/>
    <lineage>
        <taxon>Bacteria</taxon>
        <taxon>Pseudomonadati</taxon>
        <taxon>Planctomycetota</taxon>
        <taxon>Candidatus Brocadiia</taxon>
        <taxon>Candidatus Brocadiales</taxon>
        <taxon>Candidatus Brocadiaceae</taxon>
        <taxon>Candidatus Jettenia</taxon>
    </lineage>
</organism>
<dbReference type="AlphaFoldDB" id="A0A533QAJ9"/>
<comment type="caution">
    <text evidence="1">The sequence shown here is derived from an EMBL/GenBank/DDBJ whole genome shotgun (WGS) entry which is preliminary data.</text>
</comment>
<gene>
    <name evidence="1" type="ORF">JETT_2008</name>
</gene>
<reference evidence="1 2" key="1">
    <citation type="submission" date="2019-04" db="EMBL/GenBank/DDBJ databases">
        <title>Genome of a novel bacterium Candidatus Jettenia ecosi reconstructed from metagenome of an anammox bioreactor.</title>
        <authorList>
            <person name="Mardanov A.V."/>
            <person name="Beletsky A.V."/>
            <person name="Ravin N.V."/>
            <person name="Botchkova E.A."/>
            <person name="Litti Y.V."/>
            <person name="Nozhevnikova A.N."/>
        </authorList>
    </citation>
    <scope>NUCLEOTIDE SEQUENCE [LARGE SCALE GENOMIC DNA]</scope>
    <source>
        <strain evidence="1">J2</strain>
    </source>
</reference>
<protein>
    <submittedName>
        <fullName evidence="1">Uncharacterized protein</fullName>
    </submittedName>
</protein>
<dbReference type="EMBL" id="SULG01000038">
    <property type="protein sequence ID" value="TLD41713.1"/>
    <property type="molecule type" value="Genomic_DNA"/>
</dbReference>
<evidence type="ECO:0000313" key="1">
    <source>
        <dbReference type="EMBL" id="TLD41713.1"/>
    </source>
</evidence>
<dbReference type="Proteomes" id="UP000319783">
    <property type="component" value="Unassembled WGS sequence"/>
</dbReference>
<sequence>MSSIMDLAIAKDIVPLCLLILESGQNSQEKSQIFVSSM</sequence>
<evidence type="ECO:0000313" key="2">
    <source>
        <dbReference type="Proteomes" id="UP000319783"/>
    </source>
</evidence>
<proteinExistence type="predicted"/>
<accession>A0A533QAJ9</accession>
<name>A0A533QAJ9_9BACT</name>